<keyword evidence="8" id="KW-0479">Metal-binding</keyword>
<feature type="domain" description="Peptidase M13 C-terminal" evidence="19">
    <location>
        <begin position="599"/>
        <end position="802"/>
    </location>
</feature>
<keyword evidence="17" id="KW-0968">Cytoplasmic vesicle</keyword>
<dbReference type="Proteomes" id="UP001177744">
    <property type="component" value="Unassembled WGS sequence"/>
</dbReference>
<dbReference type="CDD" id="cd08662">
    <property type="entry name" value="M13"/>
    <property type="match status" value="1"/>
</dbReference>
<evidence type="ECO:0000256" key="10">
    <source>
        <dbReference type="ARBA" id="ARBA00022833"/>
    </source>
</evidence>
<dbReference type="GO" id="GO:0005886">
    <property type="term" value="C:plasma membrane"/>
    <property type="evidence" value="ECO:0007669"/>
    <property type="project" value="TreeGrafter"/>
</dbReference>
<comment type="cofactor">
    <cofactor evidence="2">
        <name>Zn(2+)</name>
        <dbReference type="ChEBI" id="CHEBI:29105"/>
    </cofactor>
</comment>
<evidence type="ECO:0000259" key="19">
    <source>
        <dbReference type="Pfam" id="PF01431"/>
    </source>
</evidence>
<evidence type="ECO:0000259" key="20">
    <source>
        <dbReference type="Pfam" id="PF05649"/>
    </source>
</evidence>
<evidence type="ECO:0000256" key="13">
    <source>
        <dbReference type="ARBA" id="ARBA00023049"/>
    </source>
</evidence>
<evidence type="ECO:0000256" key="12">
    <source>
        <dbReference type="ARBA" id="ARBA00023034"/>
    </source>
</evidence>
<accession>A0AA40I6X9</accession>
<keyword evidence="12" id="KW-0333">Golgi apparatus</keyword>
<keyword evidence="15" id="KW-1015">Disulfide bond</keyword>
<keyword evidence="16" id="KW-0325">Glycoprotein</keyword>
<evidence type="ECO:0000256" key="7">
    <source>
        <dbReference type="ARBA" id="ARBA00022692"/>
    </source>
</evidence>
<evidence type="ECO:0000256" key="14">
    <source>
        <dbReference type="ARBA" id="ARBA00023136"/>
    </source>
</evidence>
<sequence length="803" mass="90195">MNIALQELGGGGNMVEYRRATLREDDAPETPVEGGASLDTVEVGFQKRTGHLLGLHTQLELVLAGVSLLLAALLLGCFVALGVQYHRDPSHSTCLTEACIRVAGKILETLDRGVSPCEDFYQFSCGGWIRRNPLPDGRSRWNTFNSLWDQNQAILKHLLENTTFNSSSEAERKTQRFYLSCLQVERIEELGAQPLRDLIEKVQPLGGLWAGRGQDLEEGVAPGSFGDPCVIGSTMVSTQIGGWNVTGPWDQDNFMEVLKAVAGTYRASPFFTVYISADSKSSNSNVIQVDQSGLFLPSRDYYLNRTANEKVLTAYLDYMEELGVLLGGQPASTREQMRQVLELEIQLANITVPQDQRRDEEKIYRKMSIAELQALAPSMDWLEFLSFLLSPLELSDSEPVVVYGTDYLQQVSELINHTEPSTLNNYLIWNLVQKTTSSLDRRFESAQEKLLQTLYGTKKSCIPRWQTCISNTDDALGFALGSLFVKATFDRQSKEIAEGMISEIRDAFEEALGQLVWMDEKTRQAAKEKADAIYDMIGFPDFILEPKELDDVYDGYDVSEDSFFQNMLNLYNFTAKVMADQLRKPPGREQWSMTPQTVNAYYLPTKNEIVFPAGILQAPFYARNHPKALNFGGIGVVMGHELTHAFDDQGREYDKEGNLRPWWQNESLAAFQNHTACMEEQYSQYRVNGEKLNGRQTLGENIADNGGLKAAYNAYKAWLRKHGEEQQLPAVGLTNHQLFFVGFAQVWCSVRTPESSHEGLVTDPHSPARFRVLGTLSNSRDFLRHFGCPVGSPMNPGQLCEVW</sequence>
<evidence type="ECO:0000256" key="17">
    <source>
        <dbReference type="ARBA" id="ARBA00023329"/>
    </source>
</evidence>
<evidence type="ECO:0000256" key="9">
    <source>
        <dbReference type="ARBA" id="ARBA00022801"/>
    </source>
</evidence>
<gene>
    <name evidence="21" type="ORF">QTO34_014638</name>
</gene>
<dbReference type="PRINTS" id="PR00786">
    <property type="entry name" value="NEPRILYSIN"/>
</dbReference>
<evidence type="ECO:0000256" key="11">
    <source>
        <dbReference type="ARBA" id="ARBA00022989"/>
    </source>
</evidence>
<comment type="subcellular location">
    <subcellularLocation>
        <location evidence="4">Cytoplasmic vesicle</location>
        <location evidence="4">Secretory vesicle membrane</location>
    </subcellularLocation>
    <subcellularLocation>
        <location evidence="3">Golgi apparatus membrane</location>
        <topology evidence="3">Single-pass membrane protein</topology>
    </subcellularLocation>
</comment>
<dbReference type="GO" id="GO:0030658">
    <property type="term" value="C:transport vesicle membrane"/>
    <property type="evidence" value="ECO:0007669"/>
    <property type="project" value="UniProtKB-SubCell"/>
</dbReference>
<dbReference type="GO" id="GO:0016485">
    <property type="term" value="P:protein processing"/>
    <property type="evidence" value="ECO:0007669"/>
    <property type="project" value="TreeGrafter"/>
</dbReference>
<keyword evidence="9" id="KW-0378">Hydrolase</keyword>
<dbReference type="InterPro" id="IPR018497">
    <property type="entry name" value="Peptidase_M13_C"/>
</dbReference>
<dbReference type="GO" id="GO:0046872">
    <property type="term" value="F:metal ion binding"/>
    <property type="evidence" value="ECO:0007669"/>
    <property type="project" value="UniProtKB-KW"/>
</dbReference>
<feature type="domain" description="Peptidase M13 N-terminal" evidence="20">
    <location>
        <begin position="116"/>
        <end position="540"/>
    </location>
</feature>
<evidence type="ECO:0000256" key="8">
    <source>
        <dbReference type="ARBA" id="ARBA00022723"/>
    </source>
</evidence>
<dbReference type="InterPro" id="IPR000718">
    <property type="entry name" value="Peptidase_M13"/>
</dbReference>
<dbReference type="Pfam" id="PF05649">
    <property type="entry name" value="Peptidase_M13_N"/>
    <property type="match status" value="1"/>
</dbReference>
<evidence type="ECO:0000256" key="1">
    <source>
        <dbReference type="ARBA" id="ARBA00001742"/>
    </source>
</evidence>
<dbReference type="Gene3D" id="1.10.1380.10">
    <property type="entry name" value="Neutral endopeptidase , domain2"/>
    <property type="match status" value="1"/>
</dbReference>
<evidence type="ECO:0000256" key="15">
    <source>
        <dbReference type="ARBA" id="ARBA00023157"/>
    </source>
</evidence>
<dbReference type="SUPFAM" id="SSF55486">
    <property type="entry name" value="Metalloproteases ('zincins'), catalytic domain"/>
    <property type="match status" value="1"/>
</dbReference>
<dbReference type="AlphaFoldDB" id="A0AA40I6X9"/>
<reference evidence="21" key="1">
    <citation type="submission" date="2023-06" db="EMBL/GenBank/DDBJ databases">
        <title>Reference genome for the Northern bat (Eptesicus nilssonii), a most northern bat species.</title>
        <authorList>
            <person name="Laine V.N."/>
            <person name="Pulliainen A.T."/>
            <person name="Lilley T.M."/>
        </authorList>
    </citation>
    <scope>NUCLEOTIDE SEQUENCE</scope>
    <source>
        <strain evidence="21">BLF_Eptnil</strain>
        <tissue evidence="21">Kidney</tissue>
    </source>
</reference>
<dbReference type="PROSITE" id="PS51885">
    <property type="entry name" value="NEPRILYSIN"/>
    <property type="match status" value="1"/>
</dbReference>
<evidence type="ECO:0000256" key="18">
    <source>
        <dbReference type="SAM" id="Phobius"/>
    </source>
</evidence>
<evidence type="ECO:0000256" key="16">
    <source>
        <dbReference type="ARBA" id="ARBA00023180"/>
    </source>
</evidence>
<evidence type="ECO:0000256" key="4">
    <source>
        <dbReference type="ARBA" id="ARBA00004250"/>
    </source>
</evidence>
<evidence type="ECO:0000256" key="5">
    <source>
        <dbReference type="ARBA" id="ARBA00012316"/>
    </source>
</evidence>
<dbReference type="Gene3D" id="3.40.390.10">
    <property type="entry name" value="Collagenase (Catalytic Domain)"/>
    <property type="match status" value="2"/>
</dbReference>
<proteinExistence type="predicted"/>
<dbReference type="GO" id="GO:0000139">
    <property type="term" value="C:Golgi membrane"/>
    <property type="evidence" value="ECO:0007669"/>
    <property type="project" value="UniProtKB-SubCell"/>
</dbReference>
<dbReference type="PANTHER" id="PTHR11733">
    <property type="entry name" value="ZINC METALLOPROTEASE FAMILY M13 NEPRILYSIN-RELATED"/>
    <property type="match status" value="1"/>
</dbReference>
<comment type="caution">
    <text evidence="21">The sequence shown here is derived from an EMBL/GenBank/DDBJ whole genome shotgun (WGS) entry which is preliminary data.</text>
</comment>
<evidence type="ECO:0000313" key="22">
    <source>
        <dbReference type="Proteomes" id="UP001177744"/>
    </source>
</evidence>
<keyword evidence="10" id="KW-0862">Zinc</keyword>
<evidence type="ECO:0000313" key="21">
    <source>
        <dbReference type="EMBL" id="KAK1344079.1"/>
    </source>
</evidence>
<keyword evidence="6" id="KW-0645">Protease</keyword>
<dbReference type="InterPro" id="IPR008753">
    <property type="entry name" value="Peptidase_M13_N"/>
</dbReference>
<keyword evidence="13" id="KW-0482">Metalloprotease</keyword>
<dbReference type="EMBL" id="JAULJE010000004">
    <property type="protein sequence ID" value="KAK1344079.1"/>
    <property type="molecule type" value="Genomic_DNA"/>
</dbReference>
<keyword evidence="11 18" id="KW-1133">Transmembrane helix</keyword>
<dbReference type="EC" id="3.4.24.71" evidence="5"/>
<organism evidence="21 22">
    <name type="scientific">Cnephaeus nilssonii</name>
    <name type="common">Northern bat</name>
    <name type="synonym">Eptesicus nilssonii</name>
    <dbReference type="NCBI Taxonomy" id="3371016"/>
    <lineage>
        <taxon>Eukaryota</taxon>
        <taxon>Metazoa</taxon>
        <taxon>Chordata</taxon>
        <taxon>Craniata</taxon>
        <taxon>Vertebrata</taxon>
        <taxon>Euteleostomi</taxon>
        <taxon>Mammalia</taxon>
        <taxon>Eutheria</taxon>
        <taxon>Laurasiatheria</taxon>
        <taxon>Chiroptera</taxon>
        <taxon>Yangochiroptera</taxon>
        <taxon>Vespertilionidae</taxon>
        <taxon>Cnephaeus</taxon>
    </lineage>
</organism>
<keyword evidence="7 18" id="KW-0812">Transmembrane</keyword>
<dbReference type="Pfam" id="PF01431">
    <property type="entry name" value="Peptidase_M13"/>
    <property type="match status" value="1"/>
</dbReference>
<dbReference type="InterPro" id="IPR042089">
    <property type="entry name" value="Peptidase_M13_dom_2"/>
</dbReference>
<dbReference type="GO" id="GO:0004222">
    <property type="term" value="F:metalloendopeptidase activity"/>
    <property type="evidence" value="ECO:0007669"/>
    <property type="project" value="UniProtKB-EC"/>
</dbReference>
<evidence type="ECO:0000256" key="2">
    <source>
        <dbReference type="ARBA" id="ARBA00001947"/>
    </source>
</evidence>
<evidence type="ECO:0000256" key="6">
    <source>
        <dbReference type="ARBA" id="ARBA00022670"/>
    </source>
</evidence>
<protein>
    <recommendedName>
        <fullName evidence="5">endothelin-converting enzyme 1</fullName>
        <ecNumber evidence="5">3.4.24.71</ecNumber>
    </recommendedName>
</protein>
<keyword evidence="14 18" id="KW-0472">Membrane</keyword>
<dbReference type="InterPro" id="IPR024079">
    <property type="entry name" value="MetalloPept_cat_dom_sf"/>
</dbReference>
<keyword evidence="22" id="KW-1185">Reference proteome</keyword>
<feature type="transmembrane region" description="Helical" evidence="18">
    <location>
        <begin position="61"/>
        <end position="85"/>
    </location>
</feature>
<dbReference type="PANTHER" id="PTHR11733:SF127">
    <property type="entry name" value="EEF1AKMT4-ECE2 READTHROUGH TRANSCRIPT PROTEIN-RELATED"/>
    <property type="match status" value="1"/>
</dbReference>
<name>A0AA40I6X9_CNENI</name>
<evidence type="ECO:0000256" key="3">
    <source>
        <dbReference type="ARBA" id="ARBA00004194"/>
    </source>
</evidence>
<comment type="catalytic activity">
    <reaction evidence="1">
        <text>Hydrolysis of the 21-Trp-|-Val-22 bond in big endothelin to form endothelin 1.</text>
        <dbReference type="EC" id="3.4.24.71"/>
    </reaction>
</comment>